<dbReference type="PANTHER" id="PTHR11229:SF16">
    <property type="entry name" value="LARGE RIBOSOMAL SUBUNIT PROTEIN UL3C"/>
    <property type="match status" value="1"/>
</dbReference>
<dbReference type="SUPFAM" id="SSF50447">
    <property type="entry name" value="Translation proteins"/>
    <property type="match status" value="1"/>
</dbReference>
<keyword evidence="5" id="KW-0687">Ribonucleoprotein</keyword>
<dbReference type="Gene3D" id="2.40.30.10">
    <property type="entry name" value="Translation factors"/>
    <property type="match status" value="2"/>
</dbReference>
<reference evidence="8 9" key="1">
    <citation type="journal article" date="2020" name="Biotechnol. Biofuels">
        <title>New insights from the biogas microbiome by comprehensive genome-resolved metagenomics of nearly 1600 species originating from multiple anaerobic digesters.</title>
        <authorList>
            <person name="Campanaro S."/>
            <person name="Treu L."/>
            <person name="Rodriguez-R L.M."/>
            <person name="Kovalovszki A."/>
            <person name="Ziels R.M."/>
            <person name="Maus I."/>
            <person name="Zhu X."/>
            <person name="Kougias P.G."/>
            <person name="Basile A."/>
            <person name="Luo G."/>
            <person name="Schluter A."/>
            <person name="Konstantinidis K.T."/>
            <person name="Angelidaki I."/>
        </authorList>
    </citation>
    <scope>NUCLEOTIDE SEQUENCE [LARGE SCALE GENOMIC DNA]</scope>
    <source>
        <strain evidence="8">AS06rmzACSIP_65</strain>
    </source>
</reference>
<comment type="similarity">
    <text evidence="1">Belongs to the universal ribosomal protein uL3 family.</text>
</comment>
<proteinExistence type="inferred from homology"/>
<evidence type="ECO:0000256" key="1">
    <source>
        <dbReference type="ARBA" id="ARBA00006540"/>
    </source>
</evidence>
<dbReference type="InterPro" id="IPR000597">
    <property type="entry name" value="Ribosomal_uL3"/>
</dbReference>
<dbReference type="PANTHER" id="PTHR11229">
    <property type="entry name" value="50S RIBOSOMAL PROTEIN L3"/>
    <property type="match status" value="1"/>
</dbReference>
<dbReference type="GO" id="GO:0022625">
    <property type="term" value="C:cytosolic large ribosomal subunit"/>
    <property type="evidence" value="ECO:0007669"/>
    <property type="project" value="TreeGrafter"/>
</dbReference>
<evidence type="ECO:0000313" key="8">
    <source>
        <dbReference type="EMBL" id="NLD25356.1"/>
    </source>
</evidence>
<keyword evidence="3" id="KW-0694">RNA-binding</keyword>
<dbReference type="Pfam" id="PF00297">
    <property type="entry name" value="Ribosomal_L3"/>
    <property type="match status" value="1"/>
</dbReference>
<sequence length="194" mass="20609">MKAILGIKKGMTRVFKDDKVVPVTVIDASDCILSYIEAKGFELGLGEEKNPIKSMKGKYGVAKKVPEKRAYFKGELEGDSNIGDDIKSVQFVAGDKVVVSGISKGKGFAGVVKRYGFAGGPKTHGQSDRLRAPGSIGAGTDPGRVLKGKRMAGRMGQDKITLLDREVVDVKDSLILVKGPVPGSKGDLIAIFTK</sequence>
<protein>
    <recommendedName>
        <fullName evidence="6">50S ribosomal protein L3</fullName>
    </recommendedName>
</protein>
<dbReference type="AlphaFoldDB" id="A0A847D0Q0"/>
<dbReference type="EMBL" id="JAAZBX010000004">
    <property type="protein sequence ID" value="NLD25356.1"/>
    <property type="molecule type" value="Genomic_DNA"/>
</dbReference>
<keyword evidence="4 8" id="KW-0689">Ribosomal protein</keyword>
<evidence type="ECO:0000256" key="2">
    <source>
        <dbReference type="ARBA" id="ARBA00022730"/>
    </source>
</evidence>
<dbReference type="GO" id="GO:0019843">
    <property type="term" value="F:rRNA binding"/>
    <property type="evidence" value="ECO:0007669"/>
    <property type="project" value="UniProtKB-KW"/>
</dbReference>
<evidence type="ECO:0000256" key="3">
    <source>
        <dbReference type="ARBA" id="ARBA00022884"/>
    </source>
</evidence>
<evidence type="ECO:0000256" key="7">
    <source>
        <dbReference type="SAM" id="MobiDB-lite"/>
    </source>
</evidence>
<dbReference type="InterPro" id="IPR009000">
    <property type="entry name" value="Transl_B-barrel_sf"/>
</dbReference>
<evidence type="ECO:0000313" key="9">
    <source>
        <dbReference type="Proteomes" id="UP000545876"/>
    </source>
</evidence>
<comment type="caution">
    <text evidence="8">The sequence shown here is derived from an EMBL/GenBank/DDBJ whole genome shotgun (WGS) entry which is preliminary data.</text>
</comment>
<dbReference type="NCBIfam" id="TIGR03625">
    <property type="entry name" value="L3_bact"/>
    <property type="match status" value="1"/>
</dbReference>
<feature type="region of interest" description="Disordered" evidence="7">
    <location>
        <begin position="121"/>
        <end position="141"/>
    </location>
</feature>
<dbReference type="FunFam" id="2.40.30.10:FF:000004">
    <property type="entry name" value="50S ribosomal protein L3"/>
    <property type="match status" value="1"/>
</dbReference>
<evidence type="ECO:0000256" key="4">
    <source>
        <dbReference type="ARBA" id="ARBA00022980"/>
    </source>
</evidence>
<name>A0A847D0Q0_9BACT</name>
<evidence type="ECO:0000256" key="6">
    <source>
        <dbReference type="NCBIfam" id="TIGR03625"/>
    </source>
</evidence>
<gene>
    <name evidence="8" type="primary">rplC</name>
    <name evidence="8" type="ORF">GX656_01800</name>
</gene>
<accession>A0A847D0Q0</accession>
<organism evidence="8 9">
    <name type="scientific">Candidatus Dojkabacteria bacterium</name>
    <dbReference type="NCBI Taxonomy" id="2099670"/>
    <lineage>
        <taxon>Bacteria</taxon>
        <taxon>Candidatus Dojkabacteria</taxon>
    </lineage>
</organism>
<dbReference type="InterPro" id="IPR019927">
    <property type="entry name" value="Ribosomal_uL3_bac/org-type"/>
</dbReference>
<dbReference type="GO" id="GO:0003735">
    <property type="term" value="F:structural constituent of ribosome"/>
    <property type="evidence" value="ECO:0007669"/>
    <property type="project" value="UniProtKB-UniRule"/>
</dbReference>
<dbReference type="GO" id="GO:0006412">
    <property type="term" value="P:translation"/>
    <property type="evidence" value="ECO:0007669"/>
    <property type="project" value="UniProtKB-UniRule"/>
</dbReference>
<evidence type="ECO:0000256" key="5">
    <source>
        <dbReference type="ARBA" id="ARBA00023274"/>
    </source>
</evidence>
<dbReference type="Proteomes" id="UP000545876">
    <property type="component" value="Unassembled WGS sequence"/>
</dbReference>
<keyword evidence="2" id="KW-0699">rRNA-binding</keyword>